<dbReference type="GO" id="GO:0003700">
    <property type="term" value="F:DNA-binding transcription factor activity"/>
    <property type="evidence" value="ECO:0007669"/>
    <property type="project" value="InterPro"/>
</dbReference>
<evidence type="ECO:0000256" key="2">
    <source>
        <dbReference type="ARBA" id="ARBA00023015"/>
    </source>
</evidence>
<dbReference type="GeneID" id="92387423"/>
<organism evidence="8">
    <name type="scientific">Klebsiella pneumoniae</name>
    <dbReference type="NCBI Taxonomy" id="573"/>
    <lineage>
        <taxon>Bacteria</taxon>
        <taxon>Pseudomonadati</taxon>
        <taxon>Pseudomonadota</taxon>
        <taxon>Gammaproteobacteria</taxon>
        <taxon>Enterobacterales</taxon>
        <taxon>Enterobacteriaceae</taxon>
        <taxon>Klebsiella/Raoultella group</taxon>
        <taxon>Klebsiella</taxon>
        <taxon>Klebsiella pneumoniae complex</taxon>
    </lineage>
</organism>
<protein>
    <recommendedName>
        <fullName evidence="6">Arabinose operon regulatory protein</fullName>
    </recommendedName>
</protein>
<dbReference type="InterPro" id="IPR020449">
    <property type="entry name" value="Tscrpt_reg_AraC-type_HTH"/>
</dbReference>
<dbReference type="Pfam" id="PF02311">
    <property type="entry name" value="AraC_binding"/>
    <property type="match status" value="1"/>
</dbReference>
<reference evidence="8" key="1">
    <citation type="submission" date="2016-12" db="EMBL/GenBank/DDBJ databases">
        <title>Frequent emergence of pathogenic lineages of Klebsiella pneumoniae via mobilisation of yersiniabactin and colibactin.</title>
        <authorList>
            <person name="Lam M.M.C."/>
            <person name="Wick R.R."/>
            <person name="Wyres K.L."/>
            <person name="Gorrie C."/>
            <person name="Judd L."/>
            <person name="Jenney A."/>
            <person name="Holt K.E."/>
        </authorList>
    </citation>
    <scope>NUCLEOTIDE SEQUENCE</scope>
    <source>
        <strain evidence="8">INF167</strain>
        <plasmid evidence="8">INF167_p0001</plasmid>
    </source>
</reference>
<keyword evidence="1" id="KW-0678">Repressor</keyword>
<keyword evidence="8" id="KW-0614">Plasmid</keyword>
<keyword evidence="5" id="KW-0804">Transcription</keyword>
<dbReference type="PRINTS" id="PR00032">
    <property type="entry name" value="HTHARAC"/>
</dbReference>
<keyword evidence="2" id="KW-0805">Transcription regulation</keyword>
<dbReference type="SUPFAM" id="SSF46689">
    <property type="entry name" value="Homeodomain-like"/>
    <property type="match status" value="1"/>
</dbReference>
<evidence type="ECO:0000256" key="4">
    <source>
        <dbReference type="ARBA" id="ARBA00023159"/>
    </source>
</evidence>
<dbReference type="EMBL" id="KY454639">
    <property type="protein sequence ID" value="AVE25721.1"/>
    <property type="molecule type" value="Genomic_DNA"/>
</dbReference>
<evidence type="ECO:0000259" key="7">
    <source>
        <dbReference type="PROSITE" id="PS01124"/>
    </source>
</evidence>
<evidence type="ECO:0000256" key="1">
    <source>
        <dbReference type="ARBA" id="ARBA00022491"/>
    </source>
</evidence>
<dbReference type="InterPro" id="IPR018060">
    <property type="entry name" value="HTH_AraC"/>
</dbReference>
<dbReference type="CDD" id="cd06124">
    <property type="entry name" value="cupin_NimR-like_N"/>
    <property type="match status" value="1"/>
</dbReference>
<dbReference type="InterPro" id="IPR009057">
    <property type="entry name" value="Homeodomain-like_sf"/>
</dbReference>
<geneLocation type="plasmid" evidence="8">
    <name>INF167_p0001</name>
</geneLocation>
<dbReference type="InterPro" id="IPR003313">
    <property type="entry name" value="AraC-bd"/>
</dbReference>
<evidence type="ECO:0000256" key="6">
    <source>
        <dbReference type="ARBA" id="ARBA00044978"/>
    </source>
</evidence>
<accession>A0A2L1KTA0</accession>
<dbReference type="Gene3D" id="1.10.10.60">
    <property type="entry name" value="Homeodomain-like"/>
    <property type="match status" value="1"/>
</dbReference>
<dbReference type="RefSeq" id="WP_023345582.1">
    <property type="nucleotide sequence ID" value="NZ_BIIY01000030.1"/>
</dbReference>
<feature type="domain" description="HTH araC/xylS-type" evidence="7">
    <location>
        <begin position="160"/>
        <end position="256"/>
    </location>
</feature>
<name>A0A2L1KTA0_KLEPN</name>
<evidence type="ECO:0000313" key="8">
    <source>
        <dbReference type="EMBL" id="AVE25721.1"/>
    </source>
</evidence>
<dbReference type="PROSITE" id="PS01124">
    <property type="entry name" value="HTH_ARAC_FAMILY_2"/>
    <property type="match status" value="1"/>
</dbReference>
<sequence>MSNIRQNTMNPDFAISPLVGQPEQWGADVLEKHTHARHQLIFSSRGVIHIKTHVGEWVLPPSRALWIDAGTEHYVETKKPASLFVLYISPAFFSMDKPEHCCVVEVSNLVRELIMACAKMGWTYDENSHSHRLAEVLVGSLSGLQLASLELIKPKDPRAIHLIKLLEHDPGSRRSLHDLAREAGASGRTIERLFAQETNLPFGAWRQRHRMLFALERLAYGQSVMNVALESGYESASSFIAAFKAMFGTTPSKYFS</sequence>
<proteinExistence type="predicted"/>
<dbReference type="InterPro" id="IPR018062">
    <property type="entry name" value="HTH_AraC-typ_CS"/>
</dbReference>
<dbReference type="PANTHER" id="PTHR11019:SF199">
    <property type="entry name" value="HTH-TYPE TRANSCRIPTIONAL REGULATOR NIMR"/>
    <property type="match status" value="1"/>
</dbReference>
<dbReference type="InterPro" id="IPR011051">
    <property type="entry name" value="RmlC_Cupin_sf"/>
</dbReference>
<keyword evidence="4" id="KW-0010">Activator</keyword>
<evidence type="ECO:0000256" key="5">
    <source>
        <dbReference type="ARBA" id="ARBA00023163"/>
    </source>
</evidence>
<dbReference type="SUPFAM" id="SSF51182">
    <property type="entry name" value="RmlC-like cupins"/>
    <property type="match status" value="1"/>
</dbReference>
<dbReference type="PROSITE" id="PS00041">
    <property type="entry name" value="HTH_ARAC_FAMILY_1"/>
    <property type="match status" value="1"/>
</dbReference>
<dbReference type="FunFam" id="1.10.10.60:FF:000132">
    <property type="entry name" value="AraC family transcriptional regulator"/>
    <property type="match status" value="1"/>
</dbReference>
<dbReference type="PANTHER" id="PTHR11019">
    <property type="entry name" value="HTH-TYPE TRANSCRIPTIONAL REGULATOR NIMR"/>
    <property type="match status" value="1"/>
</dbReference>
<gene>
    <name evidence="8" type="ORF">INF167p1_00147</name>
</gene>
<evidence type="ECO:0000256" key="3">
    <source>
        <dbReference type="ARBA" id="ARBA00023125"/>
    </source>
</evidence>
<dbReference type="Pfam" id="PF12833">
    <property type="entry name" value="HTH_18"/>
    <property type="match status" value="1"/>
</dbReference>
<dbReference type="SMART" id="SM00342">
    <property type="entry name" value="HTH_ARAC"/>
    <property type="match status" value="1"/>
</dbReference>
<dbReference type="AlphaFoldDB" id="A0A2L1KTA0"/>
<keyword evidence="3" id="KW-0238">DNA-binding</keyword>
<dbReference type="GO" id="GO:0043565">
    <property type="term" value="F:sequence-specific DNA binding"/>
    <property type="evidence" value="ECO:0007669"/>
    <property type="project" value="InterPro"/>
</dbReference>